<dbReference type="EMBL" id="AUBJ02000001">
    <property type="protein sequence ID" value="MCP2330986.1"/>
    <property type="molecule type" value="Genomic_DNA"/>
</dbReference>
<name>A0ABT1JGS6_ACTCY</name>
<proteinExistence type="predicted"/>
<keyword evidence="7" id="KW-1185">Reference proteome</keyword>
<evidence type="ECO:0000259" key="5">
    <source>
        <dbReference type="PROSITE" id="PS01124"/>
    </source>
</evidence>
<dbReference type="GO" id="GO:0003677">
    <property type="term" value="F:DNA binding"/>
    <property type="evidence" value="ECO:0007669"/>
    <property type="project" value="UniProtKB-KW"/>
</dbReference>
<reference evidence="6 7" key="1">
    <citation type="submission" date="2013-07" db="EMBL/GenBank/DDBJ databases">
        <authorList>
            <consortium name="DOE Joint Genome Institute"/>
            <person name="Reeve W."/>
            <person name="Huntemann M."/>
            <person name="Han J."/>
            <person name="Chen A."/>
            <person name="Kyrpides N."/>
            <person name="Mavromatis K."/>
            <person name="Markowitz V."/>
            <person name="Palaniappan K."/>
            <person name="Ivanova N."/>
            <person name="Schaumberg A."/>
            <person name="Pati A."/>
            <person name="Liolios K."/>
            <person name="Nordberg H.P."/>
            <person name="Cantor M.N."/>
            <person name="Hua S.X."/>
            <person name="Woyke T."/>
        </authorList>
    </citation>
    <scope>NUCLEOTIDE SEQUENCE [LARGE SCALE GENOMIC DNA]</scope>
    <source>
        <strain evidence="6 7">DSM 43889</strain>
    </source>
</reference>
<feature type="domain" description="HTH araC/xylS-type" evidence="5">
    <location>
        <begin position="213"/>
        <end position="311"/>
    </location>
</feature>
<keyword evidence="2 6" id="KW-0238">DNA-binding</keyword>
<evidence type="ECO:0000313" key="7">
    <source>
        <dbReference type="Proteomes" id="UP000791080"/>
    </source>
</evidence>
<keyword evidence="1" id="KW-0805">Transcription regulation</keyword>
<dbReference type="SUPFAM" id="SSF46689">
    <property type="entry name" value="Homeodomain-like"/>
    <property type="match status" value="2"/>
</dbReference>
<protein>
    <submittedName>
        <fullName evidence="6">AraC-type DNA-binding protein</fullName>
    </submittedName>
</protein>
<comment type="caution">
    <text evidence="6">The sequence shown here is derived from an EMBL/GenBank/DDBJ whole genome shotgun (WGS) entry which is preliminary data.</text>
</comment>
<evidence type="ECO:0000256" key="1">
    <source>
        <dbReference type="ARBA" id="ARBA00023015"/>
    </source>
</evidence>
<sequence length="363" mass="38225">MRVDILAELLSSVRAHGALLARAVLDPPWSVRFDTEAPLSLVTLLDGSGWITPVGGAPIPLAPGDIAVLTGPASYTVSDPPDTPPRLVVVGDVECRWADGTPFDTDAPAATRTCSVDPGGSTQLLTGVYDGRTGVSDRLLRALPPVLVTRDEDRHCPVLDLVSEEIVTTLPGHQVVLDRLLDLLLVSTLRAWFDSHPDQAPHWYRAAADPVVGRALRLLHENPAAPWTVATLAHACGLSRAAFARRFTAGVGEPPMRYLAEWRVCLAADLLRETESTVATIARRVGYADAFALSVAFTRLRGCSPTAYRRAVATASPPVPAGAPVGSPPGGGEGLASPVGTVSRGEARVPRGPGPGARRSSRP</sequence>
<dbReference type="Gene3D" id="1.10.10.60">
    <property type="entry name" value="Homeodomain-like"/>
    <property type="match status" value="2"/>
</dbReference>
<dbReference type="SMART" id="SM00342">
    <property type="entry name" value="HTH_ARAC"/>
    <property type="match status" value="1"/>
</dbReference>
<evidence type="ECO:0000313" key="6">
    <source>
        <dbReference type="EMBL" id="MCP2330986.1"/>
    </source>
</evidence>
<reference evidence="6 7" key="2">
    <citation type="submission" date="2022-06" db="EMBL/GenBank/DDBJ databases">
        <title>Genomic Encyclopedia of Type Strains, Phase I: the one thousand microbial genomes (KMG-I) project.</title>
        <authorList>
            <person name="Kyrpides N."/>
        </authorList>
    </citation>
    <scope>NUCLEOTIDE SEQUENCE [LARGE SCALE GENOMIC DNA]</scope>
    <source>
        <strain evidence="6 7">DSM 43889</strain>
    </source>
</reference>
<accession>A0ABT1JGS6</accession>
<dbReference type="InterPro" id="IPR050204">
    <property type="entry name" value="AraC_XylS_family_regulators"/>
</dbReference>
<dbReference type="PROSITE" id="PS00041">
    <property type="entry name" value="HTH_ARAC_FAMILY_1"/>
    <property type="match status" value="1"/>
</dbReference>
<dbReference type="PANTHER" id="PTHR46796:SF13">
    <property type="entry name" value="HTH-TYPE TRANSCRIPTIONAL ACTIVATOR RHAS"/>
    <property type="match status" value="1"/>
</dbReference>
<evidence type="ECO:0000256" key="2">
    <source>
        <dbReference type="ARBA" id="ARBA00023125"/>
    </source>
</evidence>
<dbReference type="InterPro" id="IPR018060">
    <property type="entry name" value="HTH_AraC"/>
</dbReference>
<feature type="region of interest" description="Disordered" evidence="4">
    <location>
        <begin position="314"/>
        <end position="363"/>
    </location>
</feature>
<dbReference type="PROSITE" id="PS01124">
    <property type="entry name" value="HTH_ARAC_FAMILY_2"/>
    <property type="match status" value="1"/>
</dbReference>
<dbReference type="Proteomes" id="UP000791080">
    <property type="component" value="Unassembled WGS sequence"/>
</dbReference>
<dbReference type="InterPro" id="IPR018062">
    <property type="entry name" value="HTH_AraC-typ_CS"/>
</dbReference>
<keyword evidence="3" id="KW-0804">Transcription</keyword>
<dbReference type="Pfam" id="PF12852">
    <property type="entry name" value="Cupin_6"/>
    <property type="match status" value="1"/>
</dbReference>
<evidence type="ECO:0000256" key="4">
    <source>
        <dbReference type="SAM" id="MobiDB-lite"/>
    </source>
</evidence>
<evidence type="ECO:0000256" key="3">
    <source>
        <dbReference type="ARBA" id="ARBA00023163"/>
    </source>
</evidence>
<dbReference type="Pfam" id="PF12833">
    <property type="entry name" value="HTH_18"/>
    <property type="match status" value="1"/>
</dbReference>
<dbReference type="PANTHER" id="PTHR46796">
    <property type="entry name" value="HTH-TYPE TRANSCRIPTIONAL ACTIVATOR RHAS-RELATED"/>
    <property type="match status" value="1"/>
</dbReference>
<dbReference type="InterPro" id="IPR032783">
    <property type="entry name" value="AraC_lig"/>
</dbReference>
<gene>
    <name evidence="6" type="ORF">G443_001256</name>
</gene>
<dbReference type="InterPro" id="IPR009057">
    <property type="entry name" value="Homeodomain-like_sf"/>
</dbReference>
<organism evidence="6 7">
    <name type="scientific">Actinoalloteichus caeruleus DSM 43889</name>
    <dbReference type="NCBI Taxonomy" id="1120930"/>
    <lineage>
        <taxon>Bacteria</taxon>
        <taxon>Bacillati</taxon>
        <taxon>Actinomycetota</taxon>
        <taxon>Actinomycetes</taxon>
        <taxon>Pseudonocardiales</taxon>
        <taxon>Pseudonocardiaceae</taxon>
        <taxon>Actinoalloteichus</taxon>
        <taxon>Actinoalloteichus cyanogriseus</taxon>
    </lineage>
</organism>